<dbReference type="NCBIfam" id="NF003235">
    <property type="entry name" value="PRK04196.1"/>
    <property type="match status" value="1"/>
</dbReference>
<keyword evidence="1" id="KW-0813">Transport</keyword>
<dbReference type="EMBL" id="FOOU01000001">
    <property type="protein sequence ID" value="SFF89084.1"/>
    <property type="molecule type" value="Genomic_DNA"/>
</dbReference>
<dbReference type="Gene3D" id="3.40.50.12240">
    <property type="match status" value="1"/>
</dbReference>
<reference evidence="9" key="1">
    <citation type="submission" date="2016-10" db="EMBL/GenBank/DDBJ databases">
        <authorList>
            <person name="Varghese N."/>
            <person name="Submissions S."/>
        </authorList>
    </citation>
    <scope>NUCLEOTIDE SEQUENCE [LARGE SCALE GENOMIC DNA]</scope>
    <source>
        <strain evidence="9">CGMCC 1.10971</strain>
    </source>
</reference>
<comment type="function">
    <text evidence="4">Produces ATP from ADP in the presence of a proton gradient across the membrane. The V-type beta chain is a regulatory subunit.</text>
</comment>
<dbReference type="InterPro" id="IPR000194">
    <property type="entry name" value="ATPase_F1/V1/A1_a/bsu_nucl-bd"/>
</dbReference>
<dbReference type="STRING" id="1045558.SAMN05216175_101550"/>
<dbReference type="PANTHER" id="PTHR43389">
    <property type="entry name" value="V-TYPE PROTON ATPASE SUBUNIT B"/>
    <property type="match status" value="1"/>
</dbReference>
<dbReference type="GO" id="GO:1902600">
    <property type="term" value="P:proton transmembrane transport"/>
    <property type="evidence" value="ECO:0007669"/>
    <property type="project" value="InterPro"/>
</dbReference>
<protein>
    <submittedName>
        <fullName evidence="8">V/A-type H+-transporting ATPase subunit B</fullName>
    </submittedName>
</protein>
<name>A0A1I2MC70_9GAMM</name>
<dbReference type="InterPro" id="IPR004100">
    <property type="entry name" value="ATPase_F1/V1/A1_a/bsu_N"/>
</dbReference>
<evidence type="ECO:0000259" key="5">
    <source>
        <dbReference type="Pfam" id="PF00006"/>
    </source>
</evidence>
<dbReference type="Pfam" id="PF22919">
    <property type="entry name" value="ATP-synt_VA_C"/>
    <property type="match status" value="1"/>
</dbReference>
<evidence type="ECO:0000256" key="3">
    <source>
        <dbReference type="ARBA" id="ARBA00024342"/>
    </source>
</evidence>
<accession>A0A1I2MC70</accession>
<dbReference type="Pfam" id="PF00006">
    <property type="entry name" value="ATP-synt_ab"/>
    <property type="match status" value="1"/>
</dbReference>
<evidence type="ECO:0000256" key="1">
    <source>
        <dbReference type="ARBA" id="ARBA00022448"/>
    </source>
</evidence>
<keyword evidence="9" id="KW-1185">Reference proteome</keyword>
<feature type="domain" description="ATP synthase A/B type C-terminal" evidence="7">
    <location>
        <begin position="350"/>
        <end position="441"/>
    </location>
</feature>
<proteinExistence type="inferred from homology"/>
<evidence type="ECO:0000313" key="9">
    <source>
        <dbReference type="Proteomes" id="UP000198623"/>
    </source>
</evidence>
<feature type="domain" description="ATPase F1/V1/A1 complex alpha/beta subunit nucleotide-binding" evidence="5">
    <location>
        <begin position="141"/>
        <end position="332"/>
    </location>
</feature>
<dbReference type="GO" id="GO:0046034">
    <property type="term" value="P:ATP metabolic process"/>
    <property type="evidence" value="ECO:0007669"/>
    <property type="project" value="InterPro"/>
</dbReference>
<evidence type="ECO:0000256" key="4">
    <source>
        <dbReference type="ARBA" id="ARBA00059599"/>
    </source>
</evidence>
<organism evidence="8 9">
    <name type="scientific">Neptunomonas qingdaonensis</name>
    <dbReference type="NCBI Taxonomy" id="1045558"/>
    <lineage>
        <taxon>Bacteria</taxon>
        <taxon>Pseudomonadati</taxon>
        <taxon>Pseudomonadota</taxon>
        <taxon>Gammaproteobacteria</taxon>
        <taxon>Oceanospirillales</taxon>
        <taxon>Oceanospirillaceae</taxon>
        <taxon>Neptunomonas</taxon>
    </lineage>
</organism>
<sequence length="451" mass="49780">MDLGFTSYKGIASIVGDIINLRVSDVAAMSTPPRNRDLAIIEQNGEFFSLAQIIKLSDDLVSLQAFSGTKGLSNNASVRFLGETMQAIYSENIFGRIFNGSGVPIDNGPGLTQEPKVAINGPTVNPTARVLASRMIRTNVPMIDVFNCLVESQKIPIFSVAGEPFNKFLGRIGVQADADVVIFAGLGLIFDDYYGFKKMFEDAGVMSRTVMYVNLASDPVVERLMVPDLALAVAEKLAVEEGKRVLVLMTDMTAYADAMKEIGIAMEHIPSNRGYMGDLYSQLARRYEKACDFRGAGSVTILSVTTMPGNDVTHPVPDNTGYITEGQFYLHNGVIDPFGSLSRLKQHVIGKQTRDDHSQIMNTMIRYYSEGVEAEQKQAMAFDLSEFDHKLLKFSQLFKQQFMRLDISMELEAALDACWVLLAECFDKEEVVIKQALKDKYWAGTDGKVSA</sequence>
<dbReference type="SUPFAM" id="SSF52540">
    <property type="entry name" value="P-loop containing nucleoside triphosphate hydrolases"/>
    <property type="match status" value="1"/>
</dbReference>
<dbReference type="NCBIfam" id="NF002555">
    <property type="entry name" value="PRK02118.1"/>
    <property type="match status" value="1"/>
</dbReference>
<dbReference type="GO" id="GO:0005524">
    <property type="term" value="F:ATP binding"/>
    <property type="evidence" value="ECO:0007669"/>
    <property type="project" value="InterPro"/>
</dbReference>
<keyword evidence="2" id="KW-0406">Ion transport</keyword>
<dbReference type="InterPro" id="IPR022879">
    <property type="entry name" value="V-ATPase_su_B/beta"/>
</dbReference>
<dbReference type="OrthoDB" id="9148544at2"/>
<comment type="similarity">
    <text evidence="3">Belongs to the ATPase alpha/beta chains family. T3SS ATPase subfamily.</text>
</comment>
<gene>
    <name evidence="8" type="ORF">SAMN05216175_101550</name>
</gene>
<dbReference type="CDD" id="cd01135">
    <property type="entry name" value="V_A-ATPase_B"/>
    <property type="match status" value="1"/>
</dbReference>
<dbReference type="RefSeq" id="WP_090724010.1">
    <property type="nucleotide sequence ID" value="NZ_FOOU01000001.1"/>
</dbReference>
<dbReference type="PANTHER" id="PTHR43389:SF4">
    <property type="entry name" value="V-TYPE PROTON ATPASE SUBUNIT B"/>
    <property type="match status" value="1"/>
</dbReference>
<evidence type="ECO:0000256" key="2">
    <source>
        <dbReference type="ARBA" id="ARBA00023065"/>
    </source>
</evidence>
<evidence type="ECO:0000259" key="6">
    <source>
        <dbReference type="Pfam" id="PF02874"/>
    </source>
</evidence>
<dbReference type="Pfam" id="PF02874">
    <property type="entry name" value="ATP-synt_ab_N"/>
    <property type="match status" value="1"/>
</dbReference>
<dbReference type="InterPro" id="IPR055190">
    <property type="entry name" value="ATP-synt_VA_C"/>
</dbReference>
<feature type="domain" description="ATPase F1/V1/A1 complex alpha/beta subunit N-terminal" evidence="6">
    <location>
        <begin position="45"/>
        <end position="82"/>
    </location>
</feature>
<evidence type="ECO:0000313" key="8">
    <source>
        <dbReference type="EMBL" id="SFF89084.1"/>
    </source>
</evidence>
<dbReference type="AlphaFoldDB" id="A0A1I2MC70"/>
<dbReference type="InterPro" id="IPR027417">
    <property type="entry name" value="P-loop_NTPase"/>
</dbReference>
<evidence type="ECO:0000259" key="7">
    <source>
        <dbReference type="Pfam" id="PF22919"/>
    </source>
</evidence>
<dbReference type="Proteomes" id="UP000198623">
    <property type="component" value="Unassembled WGS sequence"/>
</dbReference>